<organism evidence="3 4">
    <name type="scientific">Dibothriocephalus latus</name>
    <name type="common">Fish tapeworm</name>
    <name type="synonym">Diphyllobothrium latum</name>
    <dbReference type="NCBI Taxonomy" id="60516"/>
    <lineage>
        <taxon>Eukaryota</taxon>
        <taxon>Metazoa</taxon>
        <taxon>Spiralia</taxon>
        <taxon>Lophotrochozoa</taxon>
        <taxon>Platyhelminthes</taxon>
        <taxon>Cestoda</taxon>
        <taxon>Eucestoda</taxon>
        <taxon>Diphyllobothriidea</taxon>
        <taxon>Diphyllobothriidae</taxon>
        <taxon>Dibothriocephalus</taxon>
    </lineage>
</organism>
<dbReference type="OrthoDB" id="301415at2759"/>
<dbReference type="InterPro" id="IPR041491">
    <property type="entry name" value="TRPM_SLOG"/>
</dbReference>
<gene>
    <name evidence="3" type="ORF">DILT_LOCUS11625</name>
</gene>
<dbReference type="Pfam" id="PF18139">
    <property type="entry name" value="LSDAT_euk"/>
    <property type="match status" value="1"/>
</dbReference>
<dbReference type="EMBL" id="UYRU01063652">
    <property type="protein sequence ID" value="VDN15794.1"/>
    <property type="molecule type" value="Genomic_DNA"/>
</dbReference>
<dbReference type="GO" id="GO:0099604">
    <property type="term" value="F:ligand-gated calcium channel activity"/>
    <property type="evidence" value="ECO:0007669"/>
    <property type="project" value="TreeGrafter"/>
</dbReference>
<evidence type="ECO:0000256" key="1">
    <source>
        <dbReference type="SAM" id="MobiDB-lite"/>
    </source>
</evidence>
<evidence type="ECO:0000259" key="2">
    <source>
        <dbReference type="Pfam" id="PF18139"/>
    </source>
</evidence>
<feature type="region of interest" description="Disordered" evidence="1">
    <location>
        <begin position="280"/>
        <end position="307"/>
    </location>
</feature>
<accession>A0A3P7LG73</accession>
<dbReference type="PANTHER" id="PTHR13800:SF12">
    <property type="entry name" value="TRANSIENT RECEPTOR POTENTIAL CATION CHANNEL SUBFAMILY M MEMBER-LIKE 2"/>
    <property type="match status" value="1"/>
</dbReference>
<name>A0A3P7LG73_DIBLA</name>
<dbReference type="Proteomes" id="UP000281553">
    <property type="component" value="Unassembled WGS sequence"/>
</dbReference>
<dbReference type="AlphaFoldDB" id="A0A3P7LG73"/>
<protein>
    <recommendedName>
        <fullName evidence="2">TRPM SLOG domain-containing protein</fullName>
    </recommendedName>
</protein>
<dbReference type="GO" id="GO:0005886">
    <property type="term" value="C:plasma membrane"/>
    <property type="evidence" value="ECO:0007669"/>
    <property type="project" value="TreeGrafter"/>
</dbReference>
<reference evidence="3 4" key="1">
    <citation type="submission" date="2018-11" db="EMBL/GenBank/DDBJ databases">
        <authorList>
            <consortium name="Pathogen Informatics"/>
        </authorList>
    </citation>
    <scope>NUCLEOTIDE SEQUENCE [LARGE SCALE GENOMIC DNA]</scope>
</reference>
<dbReference type="InterPro" id="IPR050927">
    <property type="entry name" value="TRPM"/>
</dbReference>
<keyword evidence="4" id="KW-1185">Reference proteome</keyword>
<proteinExistence type="predicted"/>
<sequence>MRTLSPDYSNFLFLDDGFRYDHEHKTFEEFAAKIEQRIALPILEGGWAIPTALVVIGGDHATIGAIAERIKLGIPVIILKGSGGICDDMETFVSFCRQNRVASGSGDEDGDLLQLLQYSLGEYDEQLLAQAATNCREIERNESLLTFCDLDANDGLDVVLEALLHVSKDAMTSLRLTLDWNRPDLAKMVFMSAASPPSQNDLAFLFTEAALREDHEMLKMILEQKFDLQQYLKVEVLQYLYQVAVNRNIFERSLVAFRINTNPNARQHCVKYYGSTDETLPQECPPDESQPIAHLGEPPEKKNGTNRGSNIRLYHVNLLMKNLIGHFDCVYYELTSTVCVLSCR</sequence>
<dbReference type="PANTHER" id="PTHR13800">
    <property type="entry name" value="TRANSIENT RECEPTOR POTENTIAL CATION CHANNEL, SUBFAMILY M, MEMBER 6"/>
    <property type="match status" value="1"/>
</dbReference>
<evidence type="ECO:0000313" key="4">
    <source>
        <dbReference type="Proteomes" id="UP000281553"/>
    </source>
</evidence>
<evidence type="ECO:0000313" key="3">
    <source>
        <dbReference type="EMBL" id="VDN15794.1"/>
    </source>
</evidence>
<feature type="domain" description="TRPM SLOG" evidence="2">
    <location>
        <begin position="3"/>
        <end position="120"/>
    </location>
</feature>